<evidence type="ECO:0000256" key="7">
    <source>
        <dbReference type="ARBA" id="ARBA00022989"/>
    </source>
</evidence>
<evidence type="ECO:0000256" key="3">
    <source>
        <dbReference type="ARBA" id="ARBA00004651"/>
    </source>
</evidence>
<dbReference type="Gene3D" id="3.30.70.270">
    <property type="match status" value="1"/>
</dbReference>
<evidence type="ECO:0000313" key="13">
    <source>
        <dbReference type="Proteomes" id="UP000307510"/>
    </source>
</evidence>
<dbReference type="InterPro" id="IPR029151">
    <property type="entry name" value="Sensor-like_sf"/>
</dbReference>
<dbReference type="SMART" id="SM00267">
    <property type="entry name" value="GGDEF"/>
    <property type="match status" value="1"/>
</dbReference>
<sequence>MKPKTAWPMDLRSLILGLVLLSVLATLANSLTMAYRVQRDALIEHALASNSAYASKVASSISEFLRSTQSHLRYSADELSKHWGDSARLRDEAMRLQAQDIDFNSISIVDASGKVLQAYPDALQIIGTTLRSEGIQQALQTHRPQVSPAYVSVAGNLVVFISQPIFDSSGSFLGIIGGSVYLRKQSALHTVISSHFHHEGTFAFVADGNRRLLFHPEPERIGEKLDWSKTVDAALRGESGAMEVPNYLGIPMLAGYAHVANANWAVVAQQPREIALAPLDRLMRDMILEMLPAALIGLILVWFGAALIARPLHQLASIAEQLSAPQTAEQLTAVNAWYPDASAIRQAMLTGVQLLQQKLGRLHHEAQSDSLTGLANRRAMGGLLQLLEQTGQEYSVLALDIDHFKRVNDTYGHDAGDVALQQVAAVLQEHTRAGDLACRAGGEEFSLIFPDTSLATAQAIAERIREAIAAREIPQVGRITVSIGVASRDSEDESADAALKRADQHLYQAKKDGRNRIEPAITA</sequence>
<evidence type="ECO:0000259" key="11">
    <source>
        <dbReference type="PROSITE" id="PS50887"/>
    </source>
</evidence>
<dbReference type="CDD" id="cd18774">
    <property type="entry name" value="PDC2_HK_sensor"/>
    <property type="match status" value="1"/>
</dbReference>
<comment type="subcellular location">
    <subcellularLocation>
        <location evidence="2">Cell inner membrane</location>
    </subcellularLocation>
    <subcellularLocation>
        <location evidence="3">Cell membrane</location>
        <topology evidence="3">Multi-pass membrane protein</topology>
    </subcellularLocation>
</comment>
<evidence type="ECO:0000256" key="9">
    <source>
        <dbReference type="ARBA" id="ARBA00034247"/>
    </source>
</evidence>
<dbReference type="InterPro" id="IPR043128">
    <property type="entry name" value="Rev_trsase/Diguanyl_cyclase"/>
</dbReference>
<evidence type="ECO:0000256" key="8">
    <source>
        <dbReference type="ARBA" id="ARBA00023136"/>
    </source>
</evidence>
<dbReference type="SUPFAM" id="SSF55073">
    <property type="entry name" value="Nucleotide cyclase"/>
    <property type="match status" value="1"/>
</dbReference>
<dbReference type="EC" id="2.7.7.65" evidence="4"/>
<feature type="domain" description="GGDEF" evidence="11">
    <location>
        <begin position="392"/>
        <end position="522"/>
    </location>
</feature>
<name>A0A5R8ZQP0_PSENT</name>
<dbReference type="CDD" id="cd01949">
    <property type="entry name" value="GGDEF"/>
    <property type="match status" value="1"/>
</dbReference>
<feature type="transmembrane region" description="Helical" evidence="10">
    <location>
        <begin position="290"/>
        <end position="309"/>
    </location>
</feature>
<dbReference type="InterPro" id="IPR050469">
    <property type="entry name" value="Diguanylate_Cyclase"/>
</dbReference>
<proteinExistence type="predicted"/>
<comment type="cofactor">
    <cofactor evidence="1">
        <name>Mg(2+)</name>
        <dbReference type="ChEBI" id="CHEBI:18420"/>
    </cofactor>
</comment>
<dbReference type="PANTHER" id="PTHR45138:SF9">
    <property type="entry name" value="DIGUANYLATE CYCLASE DGCM-RELATED"/>
    <property type="match status" value="1"/>
</dbReference>
<dbReference type="Pfam" id="PF00990">
    <property type="entry name" value="GGDEF"/>
    <property type="match status" value="1"/>
</dbReference>
<evidence type="ECO:0000256" key="2">
    <source>
        <dbReference type="ARBA" id="ARBA00004533"/>
    </source>
</evidence>
<evidence type="ECO:0000256" key="6">
    <source>
        <dbReference type="ARBA" id="ARBA00022692"/>
    </source>
</evidence>
<dbReference type="PROSITE" id="PS50887">
    <property type="entry name" value="GGDEF"/>
    <property type="match status" value="1"/>
</dbReference>
<dbReference type="RefSeq" id="WP_138217040.1">
    <property type="nucleotide sequence ID" value="NZ_VASG01000012.1"/>
</dbReference>
<keyword evidence="5" id="KW-1003">Cell membrane</keyword>
<dbReference type="Gene3D" id="3.30.450.20">
    <property type="entry name" value="PAS domain"/>
    <property type="match status" value="1"/>
</dbReference>
<keyword evidence="6 10" id="KW-0812">Transmembrane</keyword>
<dbReference type="Pfam" id="PF02743">
    <property type="entry name" value="dCache_1"/>
    <property type="match status" value="1"/>
</dbReference>
<reference evidence="12 13" key="1">
    <citation type="submission" date="2019-05" db="EMBL/GenBank/DDBJ databases">
        <authorList>
            <person name="Moore K."/>
            <person name="O'Neill P."/>
            <person name="Farbos A."/>
            <person name="Studholme D.J."/>
        </authorList>
    </citation>
    <scope>NUCLEOTIDE SEQUENCE [LARGE SCALE GENOMIC DNA]</scope>
    <source>
        <strain evidence="12 13">DSM 9128</strain>
    </source>
</reference>
<dbReference type="InterPro" id="IPR033479">
    <property type="entry name" value="dCache_1"/>
</dbReference>
<keyword evidence="8 10" id="KW-0472">Membrane</keyword>
<dbReference type="EMBL" id="VASG01000012">
    <property type="protein sequence ID" value="TLP68668.1"/>
    <property type="molecule type" value="Genomic_DNA"/>
</dbReference>
<comment type="catalytic activity">
    <reaction evidence="9">
        <text>2 GTP = 3',3'-c-di-GMP + 2 diphosphate</text>
        <dbReference type="Rhea" id="RHEA:24898"/>
        <dbReference type="ChEBI" id="CHEBI:33019"/>
        <dbReference type="ChEBI" id="CHEBI:37565"/>
        <dbReference type="ChEBI" id="CHEBI:58805"/>
        <dbReference type="EC" id="2.7.7.65"/>
    </reaction>
</comment>
<evidence type="ECO:0000256" key="4">
    <source>
        <dbReference type="ARBA" id="ARBA00012528"/>
    </source>
</evidence>
<dbReference type="FunFam" id="3.30.70.270:FF:000001">
    <property type="entry name" value="Diguanylate cyclase domain protein"/>
    <property type="match status" value="1"/>
</dbReference>
<accession>A0A5R8ZQP0</accession>
<dbReference type="GO" id="GO:0005886">
    <property type="term" value="C:plasma membrane"/>
    <property type="evidence" value="ECO:0007669"/>
    <property type="project" value="UniProtKB-SubCell"/>
</dbReference>
<dbReference type="GO" id="GO:1902201">
    <property type="term" value="P:negative regulation of bacterial-type flagellum-dependent cell motility"/>
    <property type="evidence" value="ECO:0007669"/>
    <property type="project" value="TreeGrafter"/>
</dbReference>
<dbReference type="Proteomes" id="UP000307510">
    <property type="component" value="Unassembled WGS sequence"/>
</dbReference>
<dbReference type="GO" id="GO:0043709">
    <property type="term" value="P:cell adhesion involved in single-species biofilm formation"/>
    <property type="evidence" value="ECO:0007669"/>
    <property type="project" value="TreeGrafter"/>
</dbReference>
<evidence type="ECO:0000256" key="5">
    <source>
        <dbReference type="ARBA" id="ARBA00022475"/>
    </source>
</evidence>
<comment type="caution">
    <text evidence="12">The sequence shown here is derived from an EMBL/GenBank/DDBJ whole genome shotgun (WGS) entry which is preliminary data.</text>
</comment>
<dbReference type="InterPro" id="IPR029787">
    <property type="entry name" value="Nucleotide_cyclase"/>
</dbReference>
<dbReference type="CDD" id="cd18773">
    <property type="entry name" value="PDC1_HK_sensor"/>
    <property type="match status" value="1"/>
</dbReference>
<evidence type="ECO:0000256" key="1">
    <source>
        <dbReference type="ARBA" id="ARBA00001946"/>
    </source>
</evidence>
<reference evidence="13" key="2">
    <citation type="submission" date="2019-06" db="EMBL/GenBank/DDBJ databases">
        <title>AzeR, a transcriptional regulator that responds to azelaic acid in Pseudomonas nitroreducens.</title>
        <authorList>
            <person name="Bez C."/>
            <person name="Javvadi S.G."/>
            <person name="Bertani I."/>
            <person name="Devescovi G."/>
            <person name="Studholme D.J."/>
            <person name="Geller A."/>
            <person name="Levy A."/>
            <person name="Venturi V."/>
        </authorList>
    </citation>
    <scope>NUCLEOTIDE SEQUENCE [LARGE SCALE GENOMIC DNA]</scope>
    <source>
        <strain evidence="13">DSM 9128</strain>
    </source>
</reference>
<evidence type="ECO:0000256" key="10">
    <source>
        <dbReference type="SAM" id="Phobius"/>
    </source>
</evidence>
<dbReference type="GO" id="GO:0052621">
    <property type="term" value="F:diguanylate cyclase activity"/>
    <property type="evidence" value="ECO:0007669"/>
    <property type="project" value="UniProtKB-EC"/>
</dbReference>
<dbReference type="NCBIfam" id="TIGR00254">
    <property type="entry name" value="GGDEF"/>
    <property type="match status" value="1"/>
</dbReference>
<dbReference type="AlphaFoldDB" id="A0A5R8ZQP0"/>
<evidence type="ECO:0000313" key="12">
    <source>
        <dbReference type="EMBL" id="TLP68668.1"/>
    </source>
</evidence>
<dbReference type="PANTHER" id="PTHR45138">
    <property type="entry name" value="REGULATORY COMPONENTS OF SENSORY TRANSDUCTION SYSTEM"/>
    <property type="match status" value="1"/>
</dbReference>
<protein>
    <recommendedName>
        <fullName evidence="4">diguanylate cyclase</fullName>
        <ecNumber evidence="4">2.7.7.65</ecNumber>
    </recommendedName>
</protein>
<gene>
    <name evidence="12" type="ORF">FEA48_29945</name>
</gene>
<dbReference type="InterPro" id="IPR000160">
    <property type="entry name" value="GGDEF_dom"/>
</dbReference>
<keyword evidence="7 10" id="KW-1133">Transmembrane helix</keyword>
<organism evidence="12 13">
    <name type="scientific">Pseudomonas nitroreducens</name>
    <dbReference type="NCBI Taxonomy" id="46680"/>
    <lineage>
        <taxon>Bacteria</taxon>
        <taxon>Pseudomonadati</taxon>
        <taxon>Pseudomonadota</taxon>
        <taxon>Gammaproteobacteria</taxon>
        <taxon>Pseudomonadales</taxon>
        <taxon>Pseudomonadaceae</taxon>
        <taxon>Pseudomonas</taxon>
    </lineage>
</organism>
<dbReference type="SUPFAM" id="SSF103190">
    <property type="entry name" value="Sensory domain-like"/>
    <property type="match status" value="2"/>
</dbReference>